<feature type="transmembrane region" description="Helical" evidence="12">
    <location>
        <begin position="190"/>
        <end position="216"/>
    </location>
</feature>
<feature type="transmembrane region" description="Helical" evidence="12">
    <location>
        <begin position="70"/>
        <end position="88"/>
    </location>
</feature>
<evidence type="ECO:0000256" key="8">
    <source>
        <dbReference type="ARBA" id="ARBA00023065"/>
    </source>
</evidence>
<comment type="caution">
    <text evidence="13">The sequence shown here is derived from an EMBL/GenBank/DDBJ whole genome shotgun (WGS) entry which is preliminary data.</text>
</comment>
<proteinExistence type="inferred from homology"/>
<protein>
    <recommendedName>
        <fullName evidence="15">Sodium-coupled monocarboxylate transporter 1</fullName>
    </recommendedName>
</protein>
<evidence type="ECO:0000256" key="3">
    <source>
        <dbReference type="ARBA" id="ARBA00022448"/>
    </source>
</evidence>
<evidence type="ECO:0000256" key="12">
    <source>
        <dbReference type="SAM" id="Phobius"/>
    </source>
</evidence>
<evidence type="ECO:0000256" key="6">
    <source>
        <dbReference type="ARBA" id="ARBA00022989"/>
    </source>
</evidence>
<evidence type="ECO:0000256" key="1">
    <source>
        <dbReference type="ARBA" id="ARBA00004651"/>
    </source>
</evidence>
<dbReference type="InterPro" id="IPR051163">
    <property type="entry name" value="Sodium:Solute_Symporter_SSF"/>
</dbReference>
<dbReference type="GO" id="GO:0015293">
    <property type="term" value="F:symporter activity"/>
    <property type="evidence" value="ECO:0007669"/>
    <property type="project" value="TreeGrafter"/>
</dbReference>
<evidence type="ECO:0000256" key="9">
    <source>
        <dbReference type="ARBA" id="ARBA00023136"/>
    </source>
</evidence>
<dbReference type="Pfam" id="PF00474">
    <property type="entry name" value="SSF"/>
    <property type="match status" value="1"/>
</dbReference>
<sequence length="427" mass="46412">MFFGVVLAAVLFVPLLYPLKLTSSFEYLERRFNSRGARLLGTMLMILTQVVYIAIATFAPATALEAVTGFPVWGTILSIGAVGTLYTTIGGMKAVIWTDVFQSGVMLAGILAIVIQGVIKVGGLSRVWEINEQWGRIKFFNFSPDPTVRHTFWNIIISSAALWMGHYGINQASVQRYSSLPTLKNAKISVLLNSIGVFFLLALTCLSGIVLFAYYADKNCDPLGQKLVQNSNQLIPYFVMETLAYPGVPGLFISSLFSGALSSVSSSLNALGAITWEDILKPRYDKKLTEYQKTLVTKLAVCSYGILAMGLSFSIEHLDGTVMQMSASLTGSVFGPLAGMFILGAIFPWANRYGVISGGLVGLGVSMWLSVGSFVYGIRLPSKPFPNGTCLAHPNITMTTTTMASLNTVLTSQLPNKDIERYKYVVN</sequence>
<dbReference type="Gene3D" id="1.20.1730.10">
    <property type="entry name" value="Sodium/glucose cotransporter"/>
    <property type="match status" value="1"/>
</dbReference>
<keyword evidence="8" id="KW-0406">Ion transport</keyword>
<dbReference type="EMBL" id="CAXITT010000219">
    <property type="protein sequence ID" value="CAL1536058.1"/>
    <property type="molecule type" value="Genomic_DNA"/>
</dbReference>
<keyword evidence="5 12" id="KW-0812">Transmembrane</keyword>
<feature type="transmembrane region" description="Helical" evidence="12">
    <location>
        <begin position="359"/>
        <end position="378"/>
    </location>
</feature>
<evidence type="ECO:0000256" key="11">
    <source>
        <dbReference type="RuleBase" id="RU362091"/>
    </source>
</evidence>
<feature type="transmembrane region" description="Helical" evidence="12">
    <location>
        <begin position="6"/>
        <end position="28"/>
    </location>
</feature>
<feature type="transmembrane region" description="Helical" evidence="12">
    <location>
        <begin position="327"/>
        <end position="347"/>
    </location>
</feature>
<keyword evidence="6 12" id="KW-1133">Transmembrane helix</keyword>
<feature type="transmembrane region" description="Helical" evidence="12">
    <location>
        <begin position="251"/>
        <end position="274"/>
    </location>
</feature>
<gene>
    <name evidence="13" type="ORF">GSLYS_00009971001</name>
</gene>
<evidence type="ECO:0008006" key="15">
    <source>
        <dbReference type="Google" id="ProtNLM"/>
    </source>
</evidence>
<keyword evidence="9 12" id="KW-0472">Membrane</keyword>
<dbReference type="GO" id="GO:0005886">
    <property type="term" value="C:plasma membrane"/>
    <property type="evidence" value="ECO:0007669"/>
    <property type="project" value="UniProtKB-SubCell"/>
</dbReference>
<dbReference type="PANTHER" id="PTHR42985">
    <property type="entry name" value="SODIUM-COUPLED MONOCARBOXYLATE TRANSPORTER"/>
    <property type="match status" value="1"/>
</dbReference>
<comment type="subcellular location">
    <subcellularLocation>
        <location evidence="1">Cell membrane</location>
        <topology evidence="1">Multi-pass membrane protein</topology>
    </subcellularLocation>
</comment>
<keyword evidence="3" id="KW-0813">Transport</keyword>
<feature type="transmembrane region" description="Helical" evidence="12">
    <location>
        <begin position="40"/>
        <end position="64"/>
    </location>
</feature>
<keyword evidence="4" id="KW-1003">Cell membrane</keyword>
<dbReference type="PANTHER" id="PTHR42985:SF40">
    <property type="entry name" value="LD47995P-RELATED"/>
    <property type="match status" value="1"/>
</dbReference>
<evidence type="ECO:0000256" key="2">
    <source>
        <dbReference type="ARBA" id="ARBA00006434"/>
    </source>
</evidence>
<accession>A0AAV2HPN1</accession>
<feature type="transmembrane region" description="Helical" evidence="12">
    <location>
        <begin position="295"/>
        <end position="315"/>
    </location>
</feature>
<dbReference type="InterPro" id="IPR001734">
    <property type="entry name" value="Na/solute_symporter"/>
</dbReference>
<feature type="transmembrane region" description="Helical" evidence="12">
    <location>
        <begin position="151"/>
        <end position="169"/>
    </location>
</feature>
<keyword evidence="7" id="KW-0915">Sodium</keyword>
<dbReference type="InterPro" id="IPR038377">
    <property type="entry name" value="Na/Glc_symporter_sf"/>
</dbReference>
<reference evidence="13 14" key="1">
    <citation type="submission" date="2024-04" db="EMBL/GenBank/DDBJ databases">
        <authorList>
            <consortium name="Genoscope - CEA"/>
            <person name="William W."/>
        </authorList>
    </citation>
    <scope>NUCLEOTIDE SEQUENCE [LARGE SCALE GENOMIC DNA]</scope>
</reference>
<dbReference type="NCBIfam" id="TIGR00813">
    <property type="entry name" value="sss"/>
    <property type="match status" value="1"/>
</dbReference>
<feature type="transmembrane region" description="Helical" evidence="12">
    <location>
        <begin position="100"/>
        <end position="119"/>
    </location>
</feature>
<comment type="similarity">
    <text evidence="2 11">Belongs to the sodium:solute symporter (SSF) (TC 2.A.21) family.</text>
</comment>
<dbReference type="AlphaFoldDB" id="A0AAV2HPN1"/>
<evidence type="ECO:0000256" key="7">
    <source>
        <dbReference type="ARBA" id="ARBA00023053"/>
    </source>
</evidence>
<evidence type="ECO:0000256" key="5">
    <source>
        <dbReference type="ARBA" id="ARBA00022692"/>
    </source>
</evidence>
<name>A0AAV2HPN1_LYMST</name>
<dbReference type="GO" id="GO:0006814">
    <property type="term" value="P:sodium ion transport"/>
    <property type="evidence" value="ECO:0007669"/>
    <property type="project" value="UniProtKB-KW"/>
</dbReference>
<dbReference type="Proteomes" id="UP001497497">
    <property type="component" value="Unassembled WGS sequence"/>
</dbReference>
<evidence type="ECO:0000256" key="10">
    <source>
        <dbReference type="ARBA" id="ARBA00023201"/>
    </source>
</evidence>
<keyword evidence="14" id="KW-1185">Reference proteome</keyword>
<evidence type="ECO:0000313" key="14">
    <source>
        <dbReference type="Proteomes" id="UP001497497"/>
    </source>
</evidence>
<evidence type="ECO:0000256" key="4">
    <source>
        <dbReference type="ARBA" id="ARBA00022475"/>
    </source>
</evidence>
<dbReference type="PROSITE" id="PS50283">
    <property type="entry name" value="NA_SOLUT_SYMP_3"/>
    <property type="match status" value="1"/>
</dbReference>
<keyword evidence="10" id="KW-0739">Sodium transport</keyword>
<organism evidence="13 14">
    <name type="scientific">Lymnaea stagnalis</name>
    <name type="common">Great pond snail</name>
    <name type="synonym">Helix stagnalis</name>
    <dbReference type="NCBI Taxonomy" id="6523"/>
    <lineage>
        <taxon>Eukaryota</taxon>
        <taxon>Metazoa</taxon>
        <taxon>Spiralia</taxon>
        <taxon>Lophotrochozoa</taxon>
        <taxon>Mollusca</taxon>
        <taxon>Gastropoda</taxon>
        <taxon>Heterobranchia</taxon>
        <taxon>Euthyneura</taxon>
        <taxon>Panpulmonata</taxon>
        <taxon>Hygrophila</taxon>
        <taxon>Lymnaeoidea</taxon>
        <taxon>Lymnaeidae</taxon>
        <taxon>Lymnaea</taxon>
    </lineage>
</organism>
<evidence type="ECO:0000313" key="13">
    <source>
        <dbReference type="EMBL" id="CAL1536058.1"/>
    </source>
</evidence>